<keyword evidence="3 11" id="KW-0479">Metal-binding</keyword>
<dbReference type="GO" id="GO:0001664">
    <property type="term" value="F:G protein-coupled receptor binding"/>
    <property type="evidence" value="ECO:0007669"/>
    <property type="project" value="TreeGrafter"/>
</dbReference>
<sequence>MGCKLSIEDPSQRSKSKEIDSELRKSHVAEKAVIKILLLGTGEAGKSTILKQMKIIHNSGFDEEELISGARCIHGILFRVLRDVLEDDASLLEGFSSDDFGVIQEANSLESDQNLENSHYEVFKRFFAKDSIRKDMISRKKGYHFLYYFIAHADRIMVPHYFPTQDDYLRLRQRTSGIVEYLFKVHCEITKGHQTVMKYRMIDVGGQRTERKKWIHCFENVNAILFIVSLAEYDQTLEEDPETNRMHESLHLFKQIFHNNFFIRTGFILFLNKKDIFEEKIKESPLSICFPELKDPPTDPKKTISSPNSWKSALKQQHPSQPIRSRKNLNRKQCIITLPVPQIQSTYDASLRPLRK</sequence>
<evidence type="ECO:0000256" key="8">
    <source>
        <dbReference type="ARBA" id="ARBA00023224"/>
    </source>
</evidence>
<feature type="binding site" evidence="10">
    <location>
        <begin position="203"/>
        <end position="207"/>
    </location>
    <ligand>
        <name>GTP</name>
        <dbReference type="ChEBI" id="CHEBI:37565"/>
    </ligand>
</feature>
<dbReference type="Gene3D" id="3.40.50.300">
    <property type="entry name" value="P-loop containing nucleotide triphosphate hydrolases"/>
    <property type="match status" value="1"/>
</dbReference>
<evidence type="ECO:0000256" key="3">
    <source>
        <dbReference type="ARBA" id="ARBA00022723"/>
    </source>
</evidence>
<keyword evidence="5 11" id="KW-0460">Magnesium</keyword>
<evidence type="ECO:0000256" key="6">
    <source>
        <dbReference type="ARBA" id="ARBA00023134"/>
    </source>
</evidence>
<keyword evidence="4 10" id="KW-0547">Nucleotide-binding</keyword>
<keyword evidence="9" id="KW-0449">Lipoprotein</keyword>
<evidence type="ECO:0000256" key="1">
    <source>
        <dbReference type="ARBA" id="ARBA00006628"/>
    </source>
</evidence>
<feature type="binding site" evidence="10">
    <location>
        <begin position="43"/>
        <end position="48"/>
    </location>
    <ligand>
        <name>GTP</name>
        <dbReference type="ChEBI" id="CHEBI:37565"/>
    </ligand>
</feature>
<feature type="compositionally biased region" description="Basic and acidic residues" evidence="12">
    <location>
        <begin position="292"/>
        <end position="302"/>
    </location>
</feature>
<evidence type="ECO:0000313" key="13">
    <source>
        <dbReference type="EMBL" id="CAF3031138.1"/>
    </source>
</evidence>
<dbReference type="PANTHER" id="PTHR10218:SF302">
    <property type="entry name" value="GUANINE NUCLEOTIDE-BINDING PROTEIN ALPHA-5 SUBUNIT"/>
    <property type="match status" value="1"/>
</dbReference>
<dbReference type="PROSITE" id="PS51882">
    <property type="entry name" value="G_ALPHA"/>
    <property type="match status" value="1"/>
</dbReference>
<dbReference type="Pfam" id="PF00503">
    <property type="entry name" value="G-alpha"/>
    <property type="match status" value="1"/>
</dbReference>
<gene>
    <name evidence="13" type="ORF">LSAA_13786</name>
</gene>
<dbReference type="GO" id="GO:0005834">
    <property type="term" value="C:heterotrimeric G-protein complex"/>
    <property type="evidence" value="ECO:0007669"/>
    <property type="project" value="TreeGrafter"/>
</dbReference>
<feature type="binding site" evidence="11">
    <location>
        <position position="47"/>
    </location>
    <ligand>
        <name>Mg(2+)</name>
        <dbReference type="ChEBI" id="CHEBI:18420"/>
    </ligand>
</feature>
<evidence type="ECO:0000256" key="5">
    <source>
        <dbReference type="ARBA" id="ARBA00022842"/>
    </source>
</evidence>
<evidence type="ECO:0000256" key="9">
    <source>
        <dbReference type="ARBA" id="ARBA00023288"/>
    </source>
</evidence>
<keyword evidence="6 10" id="KW-0342">GTP-binding</keyword>
<feature type="compositionally biased region" description="Polar residues" evidence="12">
    <location>
        <begin position="303"/>
        <end position="323"/>
    </location>
</feature>
<dbReference type="Proteomes" id="UP000675881">
    <property type="component" value="Chromosome 8"/>
</dbReference>
<name>A0A7R8HDS4_LEPSM</name>
<comment type="similarity">
    <text evidence="1">Belongs to the G-alpha family. G(i/o/t/z) subfamily.</text>
</comment>
<evidence type="ECO:0000256" key="10">
    <source>
        <dbReference type="PIRSR" id="PIRSR601019-1"/>
    </source>
</evidence>
<keyword evidence="7" id="KW-0564">Palmitate</keyword>
<dbReference type="SMART" id="SM00275">
    <property type="entry name" value="G_alpha"/>
    <property type="match status" value="1"/>
</dbReference>
<evidence type="ECO:0000256" key="4">
    <source>
        <dbReference type="ARBA" id="ARBA00022741"/>
    </source>
</evidence>
<dbReference type="GO" id="GO:0046872">
    <property type="term" value="F:metal ion binding"/>
    <property type="evidence" value="ECO:0007669"/>
    <property type="project" value="UniProtKB-KW"/>
</dbReference>
<accession>A0A7R8HDS4</accession>
<dbReference type="GO" id="GO:0005737">
    <property type="term" value="C:cytoplasm"/>
    <property type="evidence" value="ECO:0007669"/>
    <property type="project" value="TreeGrafter"/>
</dbReference>
<dbReference type="GO" id="GO:0005525">
    <property type="term" value="F:GTP binding"/>
    <property type="evidence" value="ECO:0007669"/>
    <property type="project" value="UniProtKB-KW"/>
</dbReference>
<dbReference type="SUPFAM" id="SSF47895">
    <property type="entry name" value="Transducin (alpha subunit), insertion domain"/>
    <property type="match status" value="1"/>
</dbReference>
<dbReference type="SUPFAM" id="SSF52540">
    <property type="entry name" value="P-loop containing nucleoside triphosphate hydrolases"/>
    <property type="match status" value="1"/>
</dbReference>
<dbReference type="GO" id="GO:0007188">
    <property type="term" value="P:adenylate cyclase-modulating G protein-coupled receptor signaling pathway"/>
    <property type="evidence" value="ECO:0007669"/>
    <property type="project" value="TreeGrafter"/>
</dbReference>
<keyword evidence="14" id="KW-1185">Reference proteome</keyword>
<dbReference type="GO" id="GO:0031683">
    <property type="term" value="F:G-protein beta/gamma-subunit complex binding"/>
    <property type="evidence" value="ECO:0007669"/>
    <property type="project" value="InterPro"/>
</dbReference>
<evidence type="ECO:0000256" key="11">
    <source>
        <dbReference type="PIRSR" id="PIRSR601019-2"/>
    </source>
</evidence>
<protein>
    <submittedName>
        <fullName evidence="13">Uncharacterized protein</fullName>
    </submittedName>
</protein>
<keyword evidence="2" id="KW-0519">Myristate</keyword>
<dbReference type="CDD" id="cd00066">
    <property type="entry name" value="G-alpha"/>
    <property type="match status" value="1"/>
</dbReference>
<feature type="binding site" evidence="10">
    <location>
        <begin position="272"/>
        <end position="275"/>
    </location>
    <ligand>
        <name>GTP</name>
        <dbReference type="ChEBI" id="CHEBI:37565"/>
    </ligand>
</feature>
<feature type="binding site" evidence="10">
    <location>
        <begin position="169"/>
        <end position="175"/>
    </location>
    <ligand>
        <name>GTP</name>
        <dbReference type="ChEBI" id="CHEBI:37565"/>
    </ligand>
</feature>
<dbReference type="InterPro" id="IPR011025">
    <property type="entry name" value="GproteinA_insert"/>
</dbReference>
<dbReference type="EMBL" id="HG994587">
    <property type="protein sequence ID" value="CAF3031138.1"/>
    <property type="molecule type" value="Genomic_DNA"/>
</dbReference>
<dbReference type="Gene3D" id="1.10.400.10">
    <property type="entry name" value="GI Alpha 1, domain 2-like"/>
    <property type="match status" value="1"/>
</dbReference>
<evidence type="ECO:0000256" key="7">
    <source>
        <dbReference type="ARBA" id="ARBA00023139"/>
    </source>
</evidence>
<dbReference type="InterPro" id="IPR027417">
    <property type="entry name" value="P-loop_NTPase"/>
</dbReference>
<dbReference type="FunFam" id="3.40.50.300:FF:003800">
    <property type="entry name" value="Guanine nucleotide-binding protein G(k) subunit alpha"/>
    <property type="match status" value="1"/>
</dbReference>
<feature type="binding site" evidence="11">
    <location>
        <position position="175"/>
    </location>
    <ligand>
        <name>Mg(2+)</name>
        <dbReference type="ChEBI" id="CHEBI:18420"/>
    </ligand>
</feature>
<evidence type="ECO:0000313" key="14">
    <source>
        <dbReference type="Proteomes" id="UP000675881"/>
    </source>
</evidence>
<evidence type="ECO:0000256" key="12">
    <source>
        <dbReference type="SAM" id="MobiDB-lite"/>
    </source>
</evidence>
<proteinExistence type="inferred from homology"/>
<dbReference type="OrthoDB" id="6353601at2759"/>
<reference evidence="13" key="1">
    <citation type="submission" date="2021-02" db="EMBL/GenBank/DDBJ databases">
        <authorList>
            <person name="Bekaert M."/>
        </authorList>
    </citation>
    <scope>NUCLEOTIDE SEQUENCE</scope>
    <source>
        <strain evidence="13">IoA-00</strain>
    </source>
</reference>
<dbReference type="PRINTS" id="PR00318">
    <property type="entry name" value="GPROTEINA"/>
</dbReference>
<dbReference type="PANTHER" id="PTHR10218">
    <property type="entry name" value="GTP-BINDING PROTEIN ALPHA SUBUNIT"/>
    <property type="match status" value="1"/>
</dbReference>
<keyword evidence="8" id="KW-0807">Transducer</keyword>
<organism evidence="13 14">
    <name type="scientific">Lepeophtheirus salmonis</name>
    <name type="common">Salmon louse</name>
    <name type="synonym">Caligus salmonis</name>
    <dbReference type="NCBI Taxonomy" id="72036"/>
    <lineage>
        <taxon>Eukaryota</taxon>
        <taxon>Metazoa</taxon>
        <taxon>Ecdysozoa</taxon>
        <taxon>Arthropoda</taxon>
        <taxon>Crustacea</taxon>
        <taxon>Multicrustacea</taxon>
        <taxon>Hexanauplia</taxon>
        <taxon>Copepoda</taxon>
        <taxon>Siphonostomatoida</taxon>
        <taxon>Caligidae</taxon>
        <taxon>Lepeophtheirus</taxon>
    </lineage>
</organism>
<feature type="region of interest" description="Disordered" evidence="12">
    <location>
        <begin position="292"/>
        <end position="327"/>
    </location>
</feature>
<dbReference type="AlphaFoldDB" id="A0A7R8HDS4"/>
<dbReference type="InterPro" id="IPR001019">
    <property type="entry name" value="Gprotein_alpha_su"/>
</dbReference>
<evidence type="ECO:0000256" key="2">
    <source>
        <dbReference type="ARBA" id="ARBA00022707"/>
    </source>
</evidence>
<dbReference type="GO" id="GO:0003924">
    <property type="term" value="F:GTPase activity"/>
    <property type="evidence" value="ECO:0007669"/>
    <property type="project" value="InterPro"/>
</dbReference>